<dbReference type="VEuPathDB" id="FungiDB:SAPIO_CDS3493"/>
<dbReference type="EMBL" id="JOWA01000088">
    <property type="protein sequence ID" value="KEZ44481.1"/>
    <property type="molecule type" value="Genomic_DNA"/>
</dbReference>
<dbReference type="KEGG" id="sapo:SAPIO_CDS3493"/>
<dbReference type="HOGENOM" id="CLU_029638_0_0_1"/>
<dbReference type="OMA" id="MLLDNHH"/>
<dbReference type="Proteomes" id="UP000028545">
    <property type="component" value="Unassembled WGS sequence"/>
</dbReference>
<accession>A0A084GAW9</accession>
<dbReference type="RefSeq" id="XP_016644280.1">
    <property type="nucleotide sequence ID" value="XM_016786274.1"/>
</dbReference>
<feature type="compositionally biased region" description="Low complexity" evidence="1">
    <location>
        <begin position="404"/>
        <end position="416"/>
    </location>
</feature>
<evidence type="ECO:0000256" key="1">
    <source>
        <dbReference type="SAM" id="MobiDB-lite"/>
    </source>
</evidence>
<feature type="region of interest" description="Disordered" evidence="1">
    <location>
        <begin position="1"/>
        <end position="70"/>
    </location>
</feature>
<dbReference type="OrthoDB" id="5387895at2759"/>
<evidence type="ECO:0000313" key="3">
    <source>
        <dbReference type="Proteomes" id="UP000028545"/>
    </source>
</evidence>
<organism evidence="2 3">
    <name type="scientific">Pseudallescheria apiosperma</name>
    <name type="common">Scedosporium apiospermum</name>
    <dbReference type="NCBI Taxonomy" id="563466"/>
    <lineage>
        <taxon>Eukaryota</taxon>
        <taxon>Fungi</taxon>
        <taxon>Dikarya</taxon>
        <taxon>Ascomycota</taxon>
        <taxon>Pezizomycotina</taxon>
        <taxon>Sordariomycetes</taxon>
        <taxon>Hypocreomycetidae</taxon>
        <taxon>Microascales</taxon>
        <taxon>Microascaceae</taxon>
        <taxon>Scedosporium</taxon>
    </lineage>
</organism>
<feature type="compositionally biased region" description="Polar residues" evidence="1">
    <location>
        <begin position="1"/>
        <end position="19"/>
    </location>
</feature>
<dbReference type="AlphaFoldDB" id="A0A084GAW9"/>
<name>A0A084GAW9_PSEDA</name>
<comment type="caution">
    <text evidence="2">The sequence shown here is derived from an EMBL/GenBank/DDBJ whole genome shotgun (WGS) entry which is preliminary data.</text>
</comment>
<proteinExistence type="predicted"/>
<gene>
    <name evidence="2" type="ORF">SAPIO_CDS3493</name>
</gene>
<keyword evidence="3" id="KW-1185">Reference proteome</keyword>
<protein>
    <submittedName>
        <fullName evidence="2">SWIM zinc finger protein</fullName>
    </submittedName>
</protein>
<feature type="compositionally biased region" description="Acidic residues" evidence="1">
    <location>
        <begin position="39"/>
        <end position="58"/>
    </location>
</feature>
<evidence type="ECO:0000313" key="2">
    <source>
        <dbReference type="EMBL" id="KEZ44481.1"/>
    </source>
</evidence>
<reference evidence="2 3" key="1">
    <citation type="journal article" date="2014" name="Genome Announc.">
        <title>Draft genome sequence of the pathogenic fungus Scedosporium apiospermum.</title>
        <authorList>
            <person name="Vandeputte P."/>
            <person name="Ghamrawi S."/>
            <person name="Rechenmann M."/>
            <person name="Iltis A."/>
            <person name="Giraud S."/>
            <person name="Fleury M."/>
            <person name="Thornton C."/>
            <person name="Delhaes L."/>
            <person name="Meyer W."/>
            <person name="Papon N."/>
            <person name="Bouchara J.P."/>
        </authorList>
    </citation>
    <scope>NUCLEOTIDE SEQUENCE [LARGE SCALE GENOMIC DNA]</scope>
    <source>
        <strain evidence="2 3">IHEM 14462</strain>
    </source>
</reference>
<feature type="region of interest" description="Disordered" evidence="1">
    <location>
        <begin position="404"/>
        <end position="438"/>
    </location>
</feature>
<sequence>MPSTPTRELSQLSLGSSMPPSARYRSHASSRGQPKEEVSSSEDESDSGGSMSDDDSDSEGNSPVVRSPTRLTYRIGGLQPEVQSAVRDAFEDPPKITLQYCRLKDDVYAFQMTELTLYNHDSDTPLTLTPAGYPAEIGHPFNDISNFHLDLLAESLHCEVVDDTDSDDEDDLNDYRVLEARELLASIAAVPPEKFRPDIFSNPRRGKKPLKRGDLERTLFRILLDNNELFNYLLSLTRSTDPIKDPFRKLSQRVTRVLAELDEYCENPSSPQFASSGSETPCNVGWAAHHILGIVSAIRAAIFPPHTSSPAQRVAAARALVRILSNVSDRNRDVHPGANPSDRNLYARLIGTQDDGFIISILAHLPEAASQFLHNLEVVQDRLGVHGAPPSYIKKFNDLITTLRGFPQPGSSRSSPGGAGSKRHSQGPGSSRDTKRAK</sequence>
<dbReference type="GeneID" id="27722565"/>